<gene>
    <name evidence="1" type="ORF">BpHYR1_024376</name>
</gene>
<dbReference type="AlphaFoldDB" id="A0A3M7R1L7"/>
<reference evidence="1 2" key="1">
    <citation type="journal article" date="2018" name="Sci. Rep.">
        <title>Genomic signatures of local adaptation to the degree of environmental predictability in rotifers.</title>
        <authorList>
            <person name="Franch-Gras L."/>
            <person name="Hahn C."/>
            <person name="Garcia-Roger E.M."/>
            <person name="Carmona M.J."/>
            <person name="Serra M."/>
            <person name="Gomez A."/>
        </authorList>
    </citation>
    <scope>NUCLEOTIDE SEQUENCE [LARGE SCALE GENOMIC DNA]</scope>
    <source>
        <strain evidence="1">HYR1</strain>
    </source>
</reference>
<dbReference type="EMBL" id="REGN01004445">
    <property type="protein sequence ID" value="RNA17486.1"/>
    <property type="molecule type" value="Genomic_DNA"/>
</dbReference>
<dbReference type="Proteomes" id="UP000276133">
    <property type="component" value="Unassembled WGS sequence"/>
</dbReference>
<comment type="caution">
    <text evidence="1">The sequence shown here is derived from an EMBL/GenBank/DDBJ whole genome shotgun (WGS) entry which is preliminary data.</text>
</comment>
<evidence type="ECO:0000313" key="2">
    <source>
        <dbReference type="Proteomes" id="UP000276133"/>
    </source>
</evidence>
<organism evidence="1 2">
    <name type="scientific">Brachionus plicatilis</name>
    <name type="common">Marine rotifer</name>
    <name type="synonym">Brachionus muelleri</name>
    <dbReference type="NCBI Taxonomy" id="10195"/>
    <lineage>
        <taxon>Eukaryota</taxon>
        <taxon>Metazoa</taxon>
        <taxon>Spiralia</taxon>
        <taxon>Gnathifera</taxon>
        <taxon>Rotifera</taxon>
        <taxon>Eurotatoria</taxon>
        <taxon>Monogononta</taxon>
        <taxon>Pseudotrocha</taxon>
        <taxon>Ploima</taxon>
        <taxon>Brachionidae</taxon>
        <taxon>Brachionus</taxon>
    </lineage>
</organism>
<proteinExistence type="predicted"/>
<keyword evidence="2" id="KW-1185">Reference proteome</keyword>
<sequence length="215" mass="25142">MKLFKNIHVKPLINKKNIYFLAQKRKAIDNYFMCGIIKFCRKKIIRPLIIIGKINRKRAFQNRICFGKHSNVNRLWKKLVEDQILYPIHPNQISRLLRLTTNSATNFFVTVNTLEQNQLPNLNIAGHFGKQNTAQIVRFVLWVDNSGWLASGSCFVQFFVVQIGSQGEQFIVQFLLEQFQFELSNFAFQSLGFVVGLKSDWHRHFNLGGFSRFKI</sequence>
<evidence type="ECO:0000313" key="1">
    <source>
        <dbReference type="EMBL" id="RNA17486.1"/>
    </source>
</evidence>
<accession>A0A3M7R1L7</accession>
<protein>
    <submittedName>
        <fullName evidence="1">Uncharacterized protein</fullName>
    </submittedName>
</protein>
<name>A0A3M7R1L7_BRAPC</name>